<keyword evidence="4 6" id="KW-0472">Membrane</keyword>
<dbReference type="Pfam" id="PF11933">
    <property type="entry name" value="Na_trans_cytopl"/>
    <property type="match status" value="1"/>
</dbReference>
<accession>A0A3Q0JKH3</accession>
<feature type="region of interest" description="Disordered" evidence="5">
    <location>
        <begin position="1"/>
        <end position="50"/>
    </location>
</feature>
<dbReference type="Gene3D" id="1.10.287.70">
    <property type="match status" value="1"/>
</dbReference>
<protein>
    <submittedName>
        <fullName evidence="10">Sodium channel protein para-like</fullName>
    </submittedName>
</protein>
<dbReference type="PANTHER" id="PTHR10037">
    <property type="entry name" value="VOLTAGE-GATED CATION CHANNEL CALCIUM AND SODIUM"/>
    <property type="match status" value="1"/>
</dbReference>
<evidence type="ECO:0000256" key="3">
    <source>
        <dbReference type="ARBA" id="ARBA00022989"/>
    </source>
</evidence>
<evidence type="ECO:0000259" key="7">
    <source>
        <dbReference type="Pfam" id="PF00520"/>
    </source>
</evidence>
<organism evidence="9 10">
    <name type="scientific">Diaphorina citri</name>
    <name type="common">Asian citrus psyllid</name>
    <dbReference type="NCBI Taxonomy" id="121845"/>
    <lineage>
        <taxon>Eukaryota</taxon>
        <taxon>Metazoa</taxon>
        <taxon>Ecdysozoa</taxon>
        <taxon>Arthropoda</taxon>
        <taxon>Hexapoda</taxon>
        <taxon>Insecta</taxon>
        <taxon>Pterygota</taxon>
        <taxon>Neoptera</taxon>
        <taxon>Paraneoptera</taxon>
        <taxon>Hemiptera</taxon>
        <taxon>Sternorrhyncha</taxon>
        <taxon>Psylloidea</taxon>
        <taxon>Psyllidae</taxon>
        <taxon>Diaphorininae</taxon>
        <taxon>Diaphorina</taxon>
    </lineage>
</organism>
<name>A0A3Q0JKH3_DIACI</name>
<feature type="compositionally biased region" description="Basic and acidic residues" evidence="5">
    <location>
        <begin position="194"/>
        <end position="222"/>
    </location>
</feature>
<evidence type="ECO:0000256" key="6">
    <source>
        <dbReference type="SAM" id="Phobius"/>
    </source>
</evidence>
<feature type="domain" description="Voltage-gated Na+ ion channel cytoplasmic" evidence="8">
    <location>
        <begin position="328"/>
        <end position="428"/>
    </location>
</feature>
<reference evidence="10" key="1">
    <citation type="submission" date="2025-08" db="UniProtKB">
        <authorList>
            <consortium name="RefSeq"/>
        </authorList>
    </citation>
    <scope>IDENTIFICATION</scope>
</reference>
<dbReference type="GO" id="GO:0086010">
    <property type="term" value="P:membrane depolarization during action potential"/>
    <property type="evidence" value="ECO:0007669"/>
    <property type="project" value="TreeGrafter"/>
</dbReference>
<dbReference type="KEGG" id="dci:103520969"/>
<evidence type="ECO:0000313" key="10">
    <source>
        <dbReference type="RefSeq" id="XP_026687668.1"/>
    </source>
</evidence>
<evidence type="ECO:0000256" key="5">
    <source>
        <dbReference type="SAM" id="MobiDB-lite"/>
    </source>
</evidence>
<dbReference type="GO" id="GO:0005248">
    <property type="term" value="F:voltage-gated sodium channel activity"/>
    <property type="evidence" value="ECO:0007669"/>
    <property type="project" value="TreeGrafter"/>
</dbReference>
<comment type="subcellular location">
    <subcellularLocation>
        <location evidence="1">Membrane</location>
        <topology evidence="1">Multi-pass membrane protein</topology>
    </subcellularLocation>
</comment>
<gene>
    <name evidence="10" type="primary">LOC103520969</name>
</gene>
<dbReference type="Pfam" id="PF00520">
    <property type="entry name" value="Ion_trans"/>
    <property type="match status" value="1"/>
</dbReference>
<feature type="transmembrane region" description="Helical" evidence="6">
    <location>
        <begin position="143"/>
        <end position="165"/>
    </location>
</feature>
<feature type="region of interest" description="Disordered" evidence="5">
    <location>
        <begin position="194"/>
        <end position="233"/>
    </location>
</feature>
<feature type="compositionally biased region" description="Acidic residues" evidence="5">
    <location>
        <begin position="1"/>
        <end position="12"/>
    </location>
</feature>
<dbReference type="PANTHER" id="PTHR10037:SF288">
    <property type="entry name" value="SODIUM CHANNEL PROTEIN PARA"/>
    <property type="match status" value="1"/>
</dbReference>
<dbReference type="STRING" id="121845.A0A3Q0JKH3"/>
<keyword evidence="3 6" id="KW-1133">Transmembrane helix</keyword>
<dbReference type="InterPro" id="IPR005821">
    <property type="entry name" value="Ion_trans_dom"/>
</dbReference>
<keyword evidence="9" id="KW-1185">Reference proteome</keyword>
<dbReference type="GO" id="GO:0001518">
    <property type="term" value="C:voltage-gated sodium channel complex"/>
    <property type="evidence" value="ECO:0007669"/>
    <property type="project" value="TreeGrafter"/>
</dbReference>
<evidence type="ECO:0000259" key="8">
    <source>
        <dbReference type="Pfam" id="PF11933"/>
    </source>
</evidence>
<dbReference type="GeneID" id="103520969"/>
<evidence type="ECO:0000313" key="9">
    <source>
        <dbReference type="Proteomes" id="UP000079169"/>
    </source>
</evidence>
<dbReference type="PaxDb" id="121845-A0A3Q0JKH3"/>
<dbReference type="GO" id="GO:0019228">
    <property type="term" value="P:neuronal action potential"/>
    <property type="evidence" value="ECO:0007669"/>
    <property type="project" value="TreeGrafter"/>
</dbReference>
<feature type="domain" description="Ion transport" evidence="7">
    <location>
        <begin position="100"/>
        <end position="154"/>
    </location>
</feature>
<dbReference type="InterPro" id="IPR024583">
    <property type="entry name" value="Na_trans_cytopl"/>
</dbReference>
<sequence>IRYDDEDEDEGPQPDATLEQGVPLPVGSIRYDDEDEDEGPQPDATLEQGVPLPVRLQGSFPAELASTPLEDIDPYYENQKFPSQRFSQCEPGYVCLQGFGPNPDYGYTNFDTFAWAFLAAFRLMTQDYWENLYQLVLRAVGPWHIVFFIVIIFLHYGGSMAYCILHRDYLPPAFIDLWKAYDRVAEQNAADRIARKEARQERRDGRAAERAARDEALAHPELHPPPAPEPKSPDFSVHSYELFVGEEKQGEDNREKMSMRSEISQSKYSVNSCSKGRKVSQASLSLPGSPFNLRRSSHQFALRNGRPRFSSGTDRKPLVLSTYLDAQASLSLPGSPFNLRRSSHQFALRNGRPRFSSGTDRKPLVLSTYLDAQQHLPFADDSNAVTPLSEENGAILVPHYGYHATLGSRQHSYTSHTSRASYTSHADLLPHLGQTKEARLRSRSRNSSDKQCCTRSSRDYVSVNVMVLNEIIEQAAGRQSVTGDHAGMG</sequence>
<dbReference type="RefSeq" id="XP_026687668.1">
    <property type="nucleotide sequence ID" value="XM_026831867.1"/>
</dbReference>
<dbReference type="AlphaFoldDB" id="A0A3Q0JKH3"/>
<evidence type="ECO:0000256" key="1">
    <source>
        <dbReference type="ARBA" id="ARBA00004141"/>
    </source>
</evidence>
<dbReference type="Proteomes" id="UP000079169">
    <property type="component" value="Unplaced"/>
</dbReference>
<proteinExistence type="predicted"/>
<evidence type="ECO:0000256" key="2">
    <source>
        <dbReference type="ARBA" id="ARBA00022692"/>
    </source>
</evidence>
<dbReference type="InterPro" id="IPR043203">
    <property type="entry name" value="VGCC_Ca_Na"/>
</dbReference>
<feature type="non-terminal residue" evidence="10">
    <location>
        <position position="489"/>
    </location>
</feature>
<evidence type="ECO:0000256" key="4">
    <source>
        <dbReference type="ARBA" id="ARBA00023136"/>
    </source>
</evidence>
<feature type="non-terminal residue" evidence="10">
    <location>
        <position position="1"/>
    </location>
</feature>
<keyword evidence="2 6" id="KW-0812">Transmembrane</keyword>